<protein>
    <recommendedName>
        <fullName evidence="1">Phosphoribulokinase/uridine kinase domain-containing protein</fullName>
    </recommendedName>
</protein>
<gene>
    <name evidence="2" type="ORF">NW762_014089</name>
</gene>
<evidence type="ECO:0000313" key="2">
    <source>
        <dbReference type="EMBL" id="KAJ4245219.1"/>
    </source>
</evidence>
<sequence length="242" mass="26700">MESVHQTLVLRAEAHRQTIEQNRSNGSGKSRAIIALAGPPGSGKSTVAEAVANRLNAGLEKPTTLILSTDGFHYPRATLDAMSNAAEAHARRGVHWTFDADGVVALARLLNETSQLSVTKLPTIRAPSFDHKLKDPVIDDVMISPDVTLVILEGLWLLYDETPWNQIQNLVDETWWIDVDKDLARWRVAERHVHSGIETTLEAALRRVDANDSLNGEMVRQKLVSPNVEFLTVGYTNIAALN</sequence>
<dbReference type="EMBL" id="JAOQAZ010000047">
    <property type="protein sequence ID" value="KAJ4245219.1"/>
    <property type="molecule type" value="Genomic_DNA"/>
</dbReference>
<dbReference type="GO" id="GO:0005524">
    <property type="term" value="F:ATP binding"/>
    <property type="evidence" value="ECO:0007669"/>
    <property type="project" value="InterPro"/>
</dbReference>
<dbReference type="GO" id="GO:0016301">
    <property type="term" value="F:kinase activity"/>
    <property type="evidence" value="ECO:0007669"/>
    <property type="project" value="InterPro"/>
</dbReference>
<dbReference type="InterPro" id="IPR027417">
    <property type="entry name" value="P-loop_NTPase"/>
</dbReference>
<organism evidence="2 3">
    <name type="scientific">Fusarium torreyae</name>
    <dbReference type="NCBI Taxonomy" id="1237075"/>
    <lineage>
        <taxon>Eukaryota</taxon>
        <taxon>Fungi</taxon>
        <taxon>Dikarya</taxon>
        <taxon>Ascomycota</taxon>
        <taxon>Pezizomycotina</taxon>
        <taxon>Sordariomycetes</taxon>
        <taxon>Hypocreomycetidae</taxon>
        <taxon>Hypocreales</taxon>
        <taxon>Nectriaceae</taxon>
        <taxon>Fusarium</taxon>
    </lineage>
</organism>
<dbReference type="Proteomes" id="UP001152049">
    <property type="component" value="Unassembled WGS sequence"/>
</dbReference>
<evidence type="ECO:0000313" key="3">
    <source>
        <dbReference type="Proteomes" id="UP001152049"/>
    </source>
</evidence>
<dbReference type="Gene3D" id="3.40.50.300">
    <property type="entry name" value="P-loop containing nucleotide triphosphate hydrolases"/>
    <property type="match status" value="2"/>
</dbReference>
<accession>A0A9W8V9N0</accession>
<dbReference type="AlphaFoldDB" id="A0A9W8V9N0"/>
<keyword evidence="3" id="KW-1185">Reference proteome</keyword>
<comment type="caution">
    <text evidence="2">The sequence shown here is derived from an EMBL/GenBank/DDBJ whole genome shotgun (WGS) entry which is preliminary data.</text>
</comment>
<reference evidence="2" key="1">
    <citation type="submission" date="2022-09" db="EMBL/GenBank/DDBJ databases">
        <title>Fusarium specimens isolated from Avocado Roots.</title>
        <authorList>
            <person name="Stajich J."/>
            <person name="Roper C."/>
            <person name="Heimlech-Rivalta G."/>
        </authorList>
    </citation>
    <scope>NUCLEOTIDE SEQUENCE</scope>
    <source>
        <strain evidence="2">CF00136</strain>
    </source>
</reference>
<name>A0A9W8V9N0_9HYPO</name>
<feature type="domain" description="Phosphoribulokinase/uridine kinase" evidence="1">
    <location>
        <begin position="33"/>
        <end position="185"/>
    </location>
</feature>
<evidence type="ECO:0000259" key="1">
    <source>
        <dbReference type="Pfam" id="PF00485"/>
    </source>
</evidence>
<dbReference type="OrthoDB" id="6362633at2759"/>
<dbReference type="PANTHER" id="PTHR10285">
    <property type="entry name" value="URIDINE KINASE"/>
    <property type="match status" value="1"/>
</dbReference>
<dbReference type="SUPFAM" id="SSF52540">
    <property type="entry name" value="P-loop containing nucleoside triphosphate hydrolases"/>
    <property type="match status" value="1"/>
</dbReference>
<proteinExistence type="predicted"/>
<dbReference type="InterPro" id="IPR006083">
    <property type="entry name" value="PRK/URK"/>
</dbReference>
<dbReference type="Pfam" id="PF00485">
    <property type="entry name" value="PRK"/>
    <property type="match status" value="1"/>
</dbReference>